<evidence type="ECO:0000256" key="1">
    <source>
        <dbReference type="SAM" id="MobiDB-lite"/>
    </source>
</evidence>
<dbReference type="AlphaFoldDB" id="D0AA11"/>
<dbReference type="GeneID" id="23866833"/>
<reference evidence="3" key="1">
    <citation type="journal article" date="2010" name="PLoS Negl. Trop. Dis.">
        <title>The genome sequence of Trypanosoma brucei gambiense, causative agent of chronic human african trypanosomiasis.</title>
        <authorList>
            <person name="Jackson A.P."/>
            <person name="Sanders M."/>
            <person name="Berry A."/>
            <person name="McQuillan J."/>
            <person name="Aslett M.A."/>
            <person name="Quail M.A."/>
            <person name="Chukualim B."/>
            <person name="Capewell P."/>
            <person name="MacLeod A."/>
            <person name="Melville S.E."/>
            <person name="Gibson W."/>
            <person name="Barry J.D."/>
            <person name="Berriman M."/>
            <person name="Hertz-Fowler C."/>
        </authorList>
    </citation>
    <scope>NUCLEOTIDE SEQUENCE [LARGE SCALE GENOMIC DNA]</scope>
    <source>
        <strain evidence="3">MHOM/CI/86/DAL972</strain>
    </source>
</reference>
<organism evidence="2 3">
    <name type="scientific">Trypanosoma brucei gambiense (strain MHOM/CI/86/DAL972)</name>
    <dbReference type="NCBI Taxonomy" id="679716"/>
    <lineage>
        <taxon>Eukaryota</taxon>
        <taxon>Discoba</taxon>
        <taxon>Euglenozoa</taxon>
        <taxon>Kinetoplastea</taxon>
        <taxon>Metakinetoplastina</taxon>
        <taxon>Trypanosomatida</taxon>
        <taxon>Trypanosomatidae</taxon>
        <taxon>Trypanosoma</taxon>
    </lineage>
</organism>
<dbReference type="KEGG" id="tbg:TbgDal_XI16310"/>
<feature type="region of interest" description="Disordered" evidence="1">
    <location>
        <begin position="62"/>
        <end position="99"/>
    </location>
</feature>
<dbReference type="EMBL" id="FN554974">
    <property type="protein sequence ID" value="CBH18512.1"/>
    <property type="molecule type" value="Genomic_DNA"/>
</dbReference>
<dbReference type="Proteomes" id="UP000002316">
    <property type="component" value="Chromosome 11"/>
</dbReference>
<gene>
    <name evidence="2" type="ORF">TbgDal_XI16310</name>
</gene>
<evidence type="ECO:0000313" key="3">
    <source>
        <dbReference type="Proteomes" id="UP000002316"/>
    </source>
</evidence>
<evidence type="ECO:0000313" key="2">
    <source>
        <dbReference type="EMBL" id="CBH18512.1"/>
    </source>
</evidence>
<accession>D0AA11</accession>
<sequence length="99" mass="11028">MQCLTNIVMCRAILRLIYRLPSLSGVAPFPPRFSILRCGPENVGFCKGAKIEEVILFSKESTAAQQKGKSKKGKEEEEEGGRKVTKKFVSNSCTHEHTQ</sequence>
<protein>
    <submittedName>
        <fullName evidence="2">Uncharacterized protein</fullName>
    </submittedName>
</protein>
<proteinExistence type="predicted"/>
<name>D0AA11_TRYB9</name>
<dbReference type="RefSeq" id="XP_011780776.1">
    <property type="nucleotide sequence ID" value="XM_011782474.1"/>
</dbReference>